<organism evidence="4 5">
    <name type="scientific">Arenicella xantha</name>
    <dbReference type="NCBI Taxonomy" id="644221"/>
    <lineage>
        <taxon>Bacteria</taxon>
        <taxon>Pseudomonadati</taxon>
        <taxon>Pseudomonadota</taxon>
        <taxon>Gammaproteobacteria</taxon>
        <taxon>Arenicellales</taxon>
        <taxon>Arenicellaceae</taxon>
        <taxon>Arenicella</taxon>
    </lineage>
</organism>
<dbReference type="Proteomes" id="UP000253083">
    <property type="component" value="Unassembled WGS sequence"/>
</dbReference>
<feature type="signal peptide" evidence="2">
    <location>
        <begin position="1"/>
        <end position="32"/>
    </location>
</feature>
<dbReference type="EMBL" id="QNRT01000004">
    <property type="protein sequence ID" value="RBP49276.1"/>
    <property type="molecule type" value="Genomic_DNA"/>
</dbReference>
<gene>
    <name evidence="4" type="ORF">DFR28_104204</name>
</gene>
<dbReference type="PANTHER" id="PTHR37423:SF2">
    <property type="entry name" value="MEMBRANE-BOUND LYTIC MUREIN TRANSGLYCOSYLASE C"/>
    <property type="match status" value="1"/>
</dbReference>
<sequence>MRRHTISSIILSKITLALGLAILICAASPVFATVYVYVTPDGSKLITDKKVNKQGYSLERSYATKPYGAARSRSPYYAKPIKSQYDALIVNVALKYDLEPSFVKAVIHIESAFDPAAISRAGAMGLMQLMPGTAANYQLKQDHFNPNLNMNAGVQHLKDLMERYNGNKELSLAAYNAGEGAVSKYQGIPPYPETQDYVSKVLKLYKLYKKEI</sequence>
<evidence type="ECO:0000259" key="3">
    <source>
        <dbReference type="Pfam" id="PF01464"/>
    </source>
</evidence>
<dbReference type="PROSITE" id="PS00922">
    <property type="entry name" value="TRANSGLYCOSYLASE"/>
    <property type="match status" value="1"/>
</dbReference>
<feature type="domain" description="Transglycosylase SLT" evidence="3">
    <location>
        <begin position="92"/>
        <end position="188"/>
    </location>
</feature>
<keyword evidence="5" id="KW-1185">Reference proteome</keyword>
<dbReference type="PANTHER" id="PTHR37423">
    <property type="entry name" value="SOLUBLE LYTIC MUREIN TRANSGLYCOSYLASE-RELATED"/>
    <property type="match status" value="1"/>
</dbReference>
<dbReference type="CDD" id="cd00254">
    <property type="entry name" value="LT-like"/>
    <property type="match status" value="1"/>
</dbReference>
<dbReference type="SUPFAM" id="SSF53955">
    <property type="entry name" value="Lysozyme-like"/>
    <property type="match status" value="1"/>
</dbReference>
<comment type="similarity">
    <text evidence="1">Belongs to the transglycosylase Slt family.</text>
</comment>
<accession>A0A395JH84</accession>
<dbReference type="InterPro" id="IPR000189">
    <property type="entry name" value="Transglyc_AS"/>
</dbReference>
<dbReference type="OrthoDB" id="8019720at2"/>
<dbReference type="RefSeq" id="WP_113955138.1">
    <property type="nucleotide sequence ID" value="NZ_QNRT01000004.1"/>
</dbReference>
<dbReference type="InParanoid" id="A0A395JH84"/>
<feature type="chain" id="PRO_5017390758" evidence="2">
    <location>
        <begin position="33"/>
        <end position="212"/>
    </location>
</feature>
<dbReference type="Gene3D" id="1.10.530.10">
    <property type="match status" value="1"/>
</dbReference>
<evidence type="ECO:0000256" key="2">
    <source>
        <dbReference type="SAM" id="SignalP"/>
    </source>
</evidence>
<comment type="caution">
    <text evidence="4">The sequence shown here is derived from an EMBL/GenBank/DDBJ whole genome shotgun (WGS) entry which is preliminary data.</text>
</comment>
<dbReference type="AlphaFoldDB" id="A0A395JH84"/>
<evidence type="ECO:0000256" key="1">
    <source>
        <dbReference type="ARBA" id="ARBA00007734"/>
    </source>
</evidence>
<dbReference type="InterPro" id="IPR008258">
    <property type="entry name" value="Transglycosylase_SLT_dom_1"/>
</dbReference>
<dbReference type="InterPro" id="IPR023346">
    <property type="entry name" value="Lysozyme-like_dom_sf"/>
</dbReference>
<dbReference type="GO" id="GO:0000270">
    <property type="term" value="P:peptidoglycan metabolic process"/>
    <property type="evidence" value="ECO:0007669"/>
    <property type="project" value="InterPro"/>
</dbReference>
<keyword evidence="2" id="KW-0732">Signal</keyword>
<evidence type="ECO:0000313" key="5">
    <source>
        <dbReference type="Proteomes" id="UP000253083"/>
    </source>
</evidence>
<name>A0A395JH84_9GAMM</name>
<proteinExistence type="inferred from homology"/>
<dbReference type="GO" id="GO:0016020">
    <property type="term" value="C:membrane"/>
    <property type="evidence" value="ECO:0007669"/>
    <property type="project" value="InterPro"/>
</dbReference>
<protein>
    <submittedName>
        <fullName evidence="4">Transglycosylase-like protein with SLT domain</fullName>
    </submittedName>
</protein>
<dbReference type="Pfam" id="PF01464">
    <property type="entry name" value="SLT"/>
    <property type="match status" value="1"/>
</dbReference>
<dbReference type="GO" id="GO:0008933">
    <property type="term" value="F:peptidoglycan lytic transglycosylase activity"/>
    <property type="evidence" value="ECO:0007669"/>
    <property type="project" value="InterPro"/>
</dbReference>
<evidence type="ECO:0000313" key="4">
    <source>
        <dbReference type="EMBL" id="RBP49276.1"/>
    </source>
</evidence>
<reference evidence="4 5" key="1">
    <citation type="submission" date="2018-06" db="EMBL/GenBank/DDBJ databases">
        <title>Genomic Encyclopedia of Type Strains, Phase IV (KMG-IV): sequencing the most valuable type-strain genomes for metagenomic binning, comparative biology and taxonomic classification.</title>
        <authorList>
            <person name="Goeker M."/>
        </authorList>
    </citation>
    <scope>NUCLEOTIDE SEQUENCE [LARGE SCALE GENOMIC DNA]</scope>
    <source>
        <strain evidence="4 5">DSM 24032</strain>
    </source>
</reference>